<evidence type="ECO:0000313" key="2">
    <source>
        <dbReference type="EMBL" id="KAL3792526.1"/>
    </source>
</evidence>
<sequence>MSQRNLSQSSKCLAKSLSSASPNSDQQIPVSPGLSTSSNHASFEAMSRNFSSLSLHKLLSAPSSSSSFKQFDLQRGLNSSSLESNKVLPRSLLCLTMRGATWDAGLNMLLQKTSVLTVNDEPNRPLDLSSHSMSYLLSVKDEAPKYREQETCDKGFEAEYLVKKFAEKPINRLNLLSMSSTELDSLEQDDGFVYYSIPGVRKVVLQGYNVDLENIKRSGSVVERRSRITTESIYMIDYAYTDEPTPDEGSVGMDFDNVDEEDDSYLSYLKHLMASNT</sequence>
<name>A0ABD3PYW6_9STRA</name>
<evidence type="ECO:0000256" key="1">
    <source>
        <dbReference type="SAM" id="MobiDB-lite"/>
    </source>
</evidence>
<comment type="caution">
    <text evidence="2">The sequence shown here is derived from an EMBL/GenBank/DDBJ whole genome shotgun (WGS) entry which is preliminary data.</text>
</comment>
<feature type="compositionally biased region" description="Low complexity" evidence="1">
    <location>
        <begin position="1"/>
        <end position="21"/>
    </location>
</feature>
<dbReference type="AlphaFoldDB" id="A0ABD3PYW6"/>
<reference evidence="2 3" key="1">
    <citation type="submission" date="2024-10" db="EMBL/GenBank/DDBJ databases">
        <title>Updated reference genomes for cyclostephanoid diatoms.</title>
        <authorList>
            <person name="Roberts W.R."/>
            <person name="Alverson A.J."/>
        </authorList>
    </citation>
    <scope>NUCLEOTIDE SEQUENCE [LARGE SCALE GENOMIC DNA]</scope>
    <source>
        <strain evidence="2 3">AJA010-31</strain>
    </source>
</reference>
<keyword evidence="3" id="KW-1185">Reference proteome</keyword>
<feature type="region of interest" description="Disordered" evidence="1">
    <location>
        <begin position="1"/>
        <end position="39"/>
    </location>
</feature>
<protein>
    <submittedName>
        <fullName evidence="2">Uncharacterized protein</fullName>
    </submittedName>
</protein>
<accession>A0ABD3PYW6</accession>
<organism evidence="2 3">
    <name type="scientific">Cyclotella atomus</name>
    <dbReference type="NCBI Taxonomy" id="382360"/>
    <lineage>
        <taxon>Eukaryota</taxon>
        <taxon>Sar</taxon>
        <taxon>Stramenopiles</taxon>
        <taxon>Ochrophyta</taxon>
        <taxon>Bacillariophyta</taxon>
        <taxon>Coscinodiscophyceae</taxon>
        <taxon>Thalassiosirophycidae</taxon>
        <taxon>Stephanodiscales</taxon>
        <taxon>Stephanodiscaceae</taxon>
        <taxon>Cyclotella</taxon>
    </lineage>
</organism>
<feature type="compositionally biased region" description="Polar residues" evidence="1">
    <location>
        <begin position="22"/>
        <end position="39"/>
    </location>
</feature>
<dbReference type="Proteomes" id="UP001530400">
    <property type="component" value="Unassembled WGS sequence"/>
</dbReference>
<dbReference type="EMBL" id="JALLPJ020000426">
    <property type="protein sequence ID" value="KAL3792526.1"/>
    <property type="molecule type" value="Genomic_DNA"/>
</dbReference>
<evidence type="ECO:0000313" key="3">
    <source>
        <dbReference type="Proteomes" id="UP001530400"/>
    </source>
</evidence>
<gene>
    <name evidence="2" type="ORF">ACHAWO_008397</name>
</gene>
<proteinExistence type="predicted"/>